<sequence>MSDPIPDVDAAFDDDLDFDLPPTVDEQAIRRMEFVSQLLDESVEIPGTEFSIGLDPILGALPVAGDVVSAAFSFYIVVESARLGVSYSTLLRMLGNIAVDVGVGSVPVLGTLFDAFWKANVRNFELALEDLAEAADDSADADAVTIEVD</sequence>
<evidence type="ECO:0000313" key="2">
    <source>
        <dbReference type="Proteomes" id="UP000236584"/>
    </source>
</evidence>
<dbReference type="PANTHER" id="PTHR35519">
    <property type="entry name" value="MEMBRANE PROTEINS"/>
    <property type="match status" value="1"/>
</dbReference>
<dbReference type="EMBL" id="CP026309">
    <property type="protein sequence ID" value="AUV80429.1"/>
    <property type="molecule type" value="Genomic_DNA"/>
</dbReference>
<keyword evidence="2" id="KW-1185">Reference proteome</keyword>
<gene>
    <name evidence="1" type="ORF">C2R22_01120</name>
</gene>
<proteinExistence type="predicted"/>
<dbReference type="PANTHER" id="PTHR35519:SF2">
    <property type="entry name" value="PH DOMAIN PROTEIN"/>
    <property type="match status" value="1"/>
</dbReference>
<dbReference type="OrthoDB" id="156248at2157"/>
<dbReference type="Pfam" id="PF13430">
    <property type="entry name" value="DUF4112"/>
    <property type="match status" value="1"/>
</dbReference>
<dbReference type="AlphaFoldDB" id="A0A2I8VHB5"/>
<dbReference type="InterPro" id="IPR025187">
    <property type="entry name" value="DUF4112"/>
</dbReference>
<reference evidence="1 2" key="1">
    <citation type="submission" date="2018-01" db="EMBL/GenBank/DDBJ databases">
        <title>Complete genome sequence of Salinigranum rubrum GX10T, an extremely halophilic archaeon isolated from a marine solar saltern.</title>
        <authorList>
            <person name="Han S."/>
        </authorList>
    </citation>
    <scope>NUCLEOTIDE SEQUENCE [LARGE SCALE GENOMIC DNA]</scope>
    <source>
        <strain evidence="1 2">GX10</strain>
    </source>
</reference>
<dbReference type="GeneID" id="35590647"/>
<evidence type="ECO:0000313" key="1">
    <source>
        <dbReference type="EMBL" id="AUV80429.1"/>
    </source>
</evidence>
<accession>A0A2I8VHB5</accession>
<dbReference type="Proteomes" id="UP000236584">
    <property type="component" value="Chromosome"/>
</dbReference>
<dbReference type="RefSeq" id="WP_103423937.1">
    <property type="nucleotide sequence ID" value="NZ_CP026309.1"/>
</dbReference>
<protein>
    <submittedName>
        <fullName evidence="1">DUF4112 domain-containing protein</fullName>
    </submittedName>
</protein>
<dbReference type="KEGG" id="srub:C2R22_01120"/>
<name>A0A2I8VHB5_9EURY</name>
<organism evidence="1 2">
    <name type="scientific">Salinigranum rubrum</name>
    <dbReference type="NCBI Taxonomy" id="755307"/>
    <lineage>
        <taxon>Archaea</taxon>
        <taxon>Methanobacteriati</taxon>
        <taxon>Methanobacteriota</taxon>
        <taxon>Stenosarchaea group</taxon>
        <taxon>Halobacteria</taxon>
        <taxon>Halobacteriales</taxon>
        <taxon>Haloferacaceae</taxon>
        <taxon>Salinigranum</taxon>
    </lineage>
</organism>